<name>A0ABV0FWG4_9BURK</name>
<proteinExistence type="predicted"/>
<dbReference type="RefSeq" id="WP_347703092.1">
    <property type="nucleotide sequence ID" value="NZ_JBDPZD010000001.1"/>
</dbReference>
<evidence type="ECO:0000313" key="3">
    <source>
        <dbReference type="Proteomes" id="UP001495147"/>
    </source>
</evidence>
<dbReference type="Gene3D" id="3.40.190.10">
    <property type="entry name" value="Periplasmic binding protein-like II"/>
    <property type="match status" value="2"/>
</dbReference>
<reference evidence="2 3" key="1">
    <citation type="submission" date="2024-05" db="EMBL/GenBank/DDBJ databases">
        <title>Roseateles sp. DJS-2-20 16S ribosomal RNA gene Genome sequencing and assembly.</title>
        <authorList>
            <person name="Woo H."/>
        </authorList>
    </citation>
    <scope>NUCLEOTIDE SEQUENCE [LARGE SCALE GENOMIC DNA]</scope>
    <source>
        <strain evidence="2 3">DJS-2-20</strain>
    </source>
</reference>
<keyword evidence="1" id="KW-0732">Signal</keyword>
<dbReference type="PANTHER" id="PTHR35936">
    <property type="entry name" value="MEMBRANE-BOUND LYTIC MUREIN TRANSGLYCOSYLASE F"/>
    <property type="match status" value="1"/>
</dbReference>
<feature type="chain" id="PRO_5047261122" evidence="1">
    <location>
        <begin position="23"/>
        <end position="252"/>
    </location>
</feature>
<keyword evidence="3" id="KW-1185">Reference proteome</keyword>
<gene>
    <name evidence="2" type="ORF">ABDJ85_02210</name>
</gene>
<accession>A0ABV0FWG4</accession>
<dbReference type="EMBL" id="JBDPZD010000001">
    <property type="protein sequence ID" value="MEO3690260.1"/>
    <property type="molecule type" value="Genomic_DNA"/>
</dbReference>
<comment type="caution">
    <text evidence="2">The sequence shown here is derived from an EMBL/GenBank/DDBJ whole genome shotgun (WGS) entry which is preliminary data.</text>
</comment>
<evidence type="ECO:0000256" key="1">
    <source>
        <dbReference type="SAM" id="SignalP"/>
    </source>
</evidence>
<dbReference type="Proteomes" id="UP001495147">
    <property type="component" value="Unassembled WGS sequence"/>
</dbReference>
<feature type="signal peptide" evidence="1">
    <location>
        <begin position="1"/>
        <end position="22"/>
    </location>
</feature>
<protein>
    <submittedName>
        <fullName evidence="2">Transporter substrate-binding domain-containing protein</fullName>
    </submittedName>
</protein>
<evidence type="ECO:0000313" key="2">
    <source>
        <dbReference type="EMBL" id="MEO3690260.1"/>
    </source>
</evidence>
<dbReference type="PANTHER" id="PTHR35936:SF6">
    <property type="entry name" value="AMINO ACID ABC TRANSPORTER SUBSTRATE-BINDING PAAT FAMILY PROTEIN"/>
    <property type="match status" value="1"/>
</dbReference>
<organism evidence="2 3">
    <name type="scientific">Roseateles paludis</name>
    <dbReference type="NCBI Taxonomy" id="3145238"/>
    <lineage>
        <taxon>Bacteria</taxon>
        <taxon>Pseudomonadati</taxon>
        <taxon>Pseudomonadota</taxon>
        <taxon>Betaproteobacteria</taxon>
        <taxon>Burkholderiales</taxon>
        <taxon>Sphaerotilaceae</taxon>
        <taxon>Roseateles</taxon>
    </lineage>
</organism>
<sequence>MPRWLLALALCLCSLCCAAAPAAPTAPPLRVAVSGTWTLPFGELKQNQLVRGITFDVITTAAQRAGLRVVQVEVPQLRLDDAMAEGAFDLRCHFSPSWTPHPDRYHWSEPLFETSDVLVGHRNAPRLTTLKALRPSDRVGTVRGFSYPSLEPLFAAQQAQREDALDMAAVLRKLAVHRSDYAAVSRQSLDWHVRTWGNAGLAAWQLVIEKSNYHCAVPKTSKLDAARVLAGINQLRGSAALREILARYGAAR</sequence>
<dbReference type="SUPFAM" id="SSF53850">
    <property type="entry name" value="Periplasmic binding protein-like II"/>
    <property type="match status" value="1"/>
</dbReference>